<name>R8AZ80_9GAMM</name>
<evidence type="ECO:0000313" key="4">
    <source>
        <dbReference type="Proteomes" id="UP000016540"/>
    </source>
</evidence>
<dbReference type="eggNOG" id="ENOG5033AFY">
    <property type="taxonomic scope" value="Bacteria"/>
</dbReference>
<dbReference type="EMBL" id="ASAD01000013">
    <property type="protein sequence ID" value="EON91643.1"/>
    <property type="molecule type" value="Genomic_DNA"/>
</dbReference>
<feature type="signal peptide" evidence="2">
    <location>
        <begin position="1"/>
        <end position="28"/>
    </location>
</feature>
<feature type="compositionally biased region" description="Polar residues" evidence="1">
    <location>
        <begin position="129"/>
        <end position="139"/>
    </location>
</feature>
<accession>R8AZ80</accession>
<sequence>MVKTSRKGHKLACSLVFASLLVTTVAQGTSLAQEHEVRRLMLATEEAVAAKSWGEAAEYLNRLQGLEGVKPVDYYYFRGRVMQESSHFNEAQSALEAYVSRAGAEGRHYRDALTRITAIEKSRKEQRSMQDQSRASKQESVAIIEPAGQQAMTSMRKLYLADSDREALTIHLNSLLEVAGWRADQRVVRLDVPADVSYKIAAVESRIEVQESRREEGERVTKSTHSINVYGISPRVQWDCQPSAATCWVYDPRDGSRLLKLGPNRDRAEEIAGTLGRLIKTLQNPG</sequence>
<feature type="region of interest" description="Disordered" evidence="1">
    <location>
        <begin position="121"/>
        <end position="140"/>
    </location>
</feature>
<feature type="chain" id="PRO_5004462397" description="Lipoprotein" evidence="2">
    <location>
        <begin position="29"/>
        <end position="286"/>
    </location>
</feature>
<dbReference type="HOGENOM" id="CLU_955812_0_0_6"/>
<gene>
    <name evidence="3" type="ORF">MARLIPOL_11940</name>
</gene>
<organism evidence="3 4">
    <name type="scientific">Marinobacter lipolyticus SM19</name>
    <dbReference type="NCBI Taxonomy" id="1318628"/>
    <lineage>
        <taxon>Bacteria</taxon>
        <taxon>Pseudomonadati</taxon>
        <taxon>Pseudomonadota</taxon>
        <taxon>Gammaproteobacteria</taxon>
        <taxon>Pseudomonadales</taxon>
        <taxon>Marinobacteraceae</taxon>
        <taxon>Marinobacter</taxon>
    </lineage>
</organism>
<comment type="caution">
    <text evidence="3">The sequence shown here is derived from an EMBL/GenBank/DDBJ whole genome shotgun (WGS) entry which is preliminary data.</text>
</comment>
<dbReference type="AlphaFoldDB" id="R8AZ80"/>
<keyword evidence="4" id="KW-1185">Reference proteome</keyword>
<dbReference type="RefSeq" id="WP_012138455.1">
    <property type="nucleotide sequence ID" value="NZ_KE007326.1"/>
</dbReference>
<reference evidence="3 4" key="1">
    <citation type="journal article" date="2013" name="Genome Announc.">
        <title>Draft Genome Sequence of the Moderately Halophilic Bacterium Marinobacter lipolyticus Strain SM19.</title>
        <authorList>
            <person name="Papke R.T."/>
            <person name="de la Haba R.R."/>
            <person name="Infante-Dominguez C."/>
            <person name="Perez D."/>
            <person name="Sanchez-Porro C."/>
            <person name="Lapierre P."/>
            <person name="Ventosa A."/>
        </authorList>
    </citation>
    <scope>NUCLEOTIDE SEQUENCE [LARGE SCALE GENOMIC DNA]</scope>
    <source>
        <strain evidence="3 4">SM19</strain>
    </source>
</reference>
<evidence type="ECO:0008006" key="5">
    <source>
        <dbReference type="Google" id="ProtNLM"/>
    </source>
</evidence>
<dbReference type="PATRIC" id="fig|1318628.3.peg.2382"/>
<dbReference type="STRING" id="1318628.MARLIPOL_11940"/>
<evidence type="ECO:0000256" key="1">
    <source>
        <dbReference type="SAM" id="MobiDB-lite"/>
    </source>
</evidence>
<dbReference type="Proteomes" id="UP000016540">
    <property type="component" value="Unassembled WGS sequence"/>
</dbReference>
<evidence type="ECO:0000313" key="3">
    <source>
        <dbReference type="EMBL" id="EON91643.1"/>
    </source>
</evidence>
<proteinExistence type="predicted"/>
<keyword evidence="2" id="KW-0732">Signal</keyword>
<dbReference type="OrthoDB" id="6357069at2"/>
<protein>
    <recommendedName>
        <fullName evidence="5">Lipoprotein</fullName>
    </recommendedName>
</protein>
<evidence type="ECO:0000256" key="2">
    <source>
        <dbReference type="SAM" id="SignalP"/>
    </source>
</evidence>